<protein>
    <submittedName>
        <fullName evidence="1">Uncharacterized protein</fullName>
    </submittedName>
</protein>
<dbReference type="EMBL" id="BGPR01002247">
    <property type="protein sequence ID" value="GBM70359.1"/>
    <property type="molecule type" value="Genomic_DNA"/>
</dbReference>
<evidence type="ECO:0000313" key="2">
    <source>
        <dbReference type="Proteomes" id="UP000499080"/>
    </source>
</evidence>
<dbReference type="Proteomes" id="UP000499080">
    <property type="component" value="Unassembled WGS sequence"/>
</dbReference>
<evidence type="ECO:0000313" key="1">
    <source>
        <dbReference type="EMBL" id="GBM70359.1"/>
    </source>
</evidence>
<name>A0A4Y2HZI7_ARAVE</name>
<organism evidence="1 2">
    <name type="scientific">Araneus ventricosus</name>
    <name type="common">Orbweaver spider</name>
    <name type="synonym">Epeira ventricosa</name>
    <dbReference type="NCBI Taxonomy" id="182803"/>
    <lineage>
        <taxon>Eukaryota</taxon>
        <taxon>Metazoa</taxon>
        <taxon>Ecdysozoa</taxon>
        <taxon>Arthropoda</taxon>
        <taxon>Chelicerata</taxon>
        <taxon>Arachnida</taxon>
        <taxon>Araneae</taxon>
        <taxon>Araneomorphae</taxon>
        <taxon>Entelegynae</taxon>
        <taxon>Araneoidea</taxon>
        <taxon>Araneidae</taxon>
        <taxon>Araneus</taxon>
    </lineage>
</organism>
<proteinExistence type="predicted"/>
<comment type="caution">
    <text evidence="1">The sequence shown here is derived from an EMBL/GenBank/DDBJ whole genome shotgun (WGS) entry which is preliminary data.</text>
</comment>
<reference evidence="1 2" key="1">
    <citation type="journal article" date="2019" name="Sci. Rep.">
        <title>Orb-weaving spider Araneus ventricosus genome elucidates the spidroin gene catalogue.</title>
        <authorList>
            <person name="Kono N."/>
            <person name="Nakamura H."/>
            <person name="Ohtoshi R."/>
            <person name="Moran D.A.P."/>
            <person name="Shinohara A."/>
            <person name="Yoshida Y."/>
            <person name="Fujiwara M."/>
            <person name="Mori M."/>
            <person name="Tomita M."/>
            <person name="Arakawa K."/>
        </authorList>
    </citation>
    <scope>NUCLEOTIDE SEQUENCE [LARGE SCALE GENOMIC DNA]</scope>
</reference>
<gene>
    <name evidence="1" type="ORF">AVEN_151493_1</name>
</gene>
<sequence>MENTASLSQIRYVKRQKPNGIKNHPEILKIQTLDGTYGMDLGIRTYGNPIYCYENRSVGVYGGNSPTRRIMEDEGLFTNMKEKHVAQLTGFPARSADETPKSFLEGFRTPFIYPCSIGCYVTWKYQAHSSISSPNGGIEKMIAYLGITHIDLTPRSPNFVAKVRHQI</sequence>
<dbReference type="AlphaFoldDB" id="A0A4Y2HZI7"/>
<accession>A0A4Y2HZI7</accession>
<keyword evidence="2" id="KW-1185">Reference proteome</keyword>